<protein>
    <submittedName>
        <fullName evidence="3">DUF5658 family protein</fullName>
    </submittedName>
</protein>
<feature type="transmembrane region" description="Helical" evidence="1">
    <location>
        <begin position="12"/>
        <end position="35"/>
    </location>
</feature>
<keyword evidence="1" id="KW-1133">Transmembrane helix</keyword>
<sequence length="118" mass="13509">MAEQNTPLKIHVWILGILNILDGILTFCGIKFGYITEGNPLLSSFSPFSILTIKFLLSLCLFSLLFTPFISNHSRHWRYLLISANVLYSLILFLHASWIAFVVMVHNFMFIIQMNSGL</sequence>
<dbReference type="Pfam" id="PF18902">
    <property type="entry name" value="DUF5658"/>
    <property type="match status" value="1"/>
</dbReference>
<name>A0ABT8NHK2_9BACL</name>
<accession>A0ABT8NHK2</accession>
<feature type="transmembrane region" description="Helical" evidence="1">
    <location>
        <begin position="47"/>
        <end position="67"/>
    </location>
</feature>
<comment type="caution">
    <text evidence="3">The sequence shown here is derived from an EMBL/GenBank/DDBJ whole genome shotgun (WGS) entry which is preliminary data.</text>
</comment>
<evidence type="ECO:0000313" key="3">
    <source>
        <dbReference type="EMBL" id="MDN7247311.1"/>
    </source>
</evidence>
<evidence type="ECO:0000313" key="4">
    <source>
        <dbReference type="Proteomes" id="UP001172142"/>
    </source>
</evidence>
<reference evidence="3 4" key="1">
    <citation type="submission" date="2023-07" db="EMBL/GenBank/DDBJ databases">
        <title>Novel species in genus Planococcus.</title>
        <authorList>
            <person name="Ning S."/>
        </authorList>
    </citation>
    <scope>NUCLEOTIDE SEQUENCE [LARGE SCALE GENOMIC DNA]</scope>
    <source>
        <strain evidence="3 4">N017</strain>
    </source>
</reference>
<proteinExistence type="predicted"/>
<organism evidence="3 4">
    <name type="scientific">Planococcus shenhongbingii</name>
    <dbReference type="NCBI Taxonomy" id="3058398"/>
    <lineage>
        <taxon>Bacteria</taxon>
        <taxon>Bacillati</taxon>
        <taxon>Bacillota</taxon>
        <taxon>Bacilli</taxon>
        <taxon>Bacillales</taxon>
        <taxon>Caryophanaceae</taxon>
        <taxon>Planococcus</taxon>
    </lineage>
</organism>
<keyword evidence="4" id="KW-1185">Reference proteome</keyword>
<dbReference type="EMBL" id="JAUJWU010000006">
    <property type="protein sequence ID" value="MDN7247311.1"/>
    <property type="molecule type" value="Genomic_DNA"/>
</dbReference>
<evidence type="ECO:0000259" key="2">
    <source>
        <dbReference type="Pfam" id="PF18902"/>
    </source>
</evidence>
<dbReference type="Proteomes" id="UP001172142">
    <property type="component" value="Unassembled WGS sequence"/>
</dbReference>
<feature type="domain" description="DUF5658" evidence="2">
    <location>
        <begin position="13"/>
        <end position="100"/>
    </location>
</feature>
<feature type="transmembrane region" description="Helical" evidence="1">
    <location>
        <begin position="79"/>
        <end position="112"/>
    </location>
</feature>
<evidence type="ECO:0000256" key="1">
    <source>
        <dbReference type="SAM" id="Phobius"/>
    </source>
</evidence>
<keyword evidence="1" id="KW-0812">Transmembrane</keyword>
<keyword evidence="1" id="KW-0472">Membrane</keyword>
<dbReference type="InterPro" id="IPR043717">
    <property type="entry name" value="DUF5658"/>
</dbReference>
<gene>
    <name evidence="3" type="ORF">QWY13_17670</name>
</gene>
<dbReference type="RefSeq" id="WP_301857562.1">
    <property type="nucleotide sequence ID" value="NZ_JAUJWU010000006.1"/>
</dbReference>